<sequence>MKQLHLSMFLFCSPLRGFYSFLLSPLRFGQEGGGDNNPVVASRSSGYSGGIRSLAVSFPAFHWASRPLYAHSMGHKSRNDGVKSAVLMSDVEKRVEVAKRHMISSLGAFSSSTLFNEWTL</sequence>
<evidence type="ECO:0008006" key="4">
    <source>
        <dbReference type="Google" id="ProtNLM"/>
    </source>
</evidence>
<organism evidence="2 3">
    <name type="scientific">Trichophyton verrucosum (strain HKI 0517)</name>
    <dbReference type="NCBI Taxonomy" id="663202"/>
    <lineage>
        <taxon>Eukaryota</taxon>
        <taxon>Fungi</taxon>
        <taxon>Dikarya</taxon>
        <taxon>Ascomycota</taxon>
        <taxon>Pezizomycotina</taxon>
        <taxon>Eurotiomycetes</taxon>
        <taxon>Eurotiomycetidae</taxon>
        <taxon>Onygenales</taxon>
        <taxon>Arthrodermataceae</taxon>
        <taxon>Trichophyton</taxon>
    </lineage>
</organism>
<dbReference type="GeneID" id="9584631"/>
<feature type="chain" id="PRO_5003055549" description="Secreted protein" evidence="1">
    <location>
        <begin position="21"/>
        <end position="120"/>
    </location>
</feature>
<accession>D4DFX5</accession>
<dbReference type="HOGENOM" id="CLU_2051364_0_0_1"/>
<evidence type="ECO:0000256" key="1">
    <source>
        <dbReference type="SAM" id="SignalP"/>
    </source>
</evidence>
<evidence type="ECO:0000313" key="2">
    <source>
        <dbReference type="EMBL" id="EFE39256.1"/>
    </source>
</evidence>
<keyword evidence="3" id="KW-1185">Reference proteome</keyword>
<dbReference type="RefSeq" id="XP_003019880.1">
    <property type="nucleotide sequence ID" value="XM_003019834.1"/>
</dbReference>
<dbReference type="AlphaFoldDB" id="D4DFX5"/>
<dbReference type="KEGG" id="tve:TRV_06078"/>
<reference evidence="3" key="1">
    <citation type="journal article" date="2011" name="Genome Biol.">
        <title>Comparative and functional genomics provide insights into the pathogenicity of dermatophytic fungi.</title>
        <authorList>
            <person name="Burmester A."/>
            <person name="Shelest E."/>
            <person name="Gloeckner G."/>
            <person name="Heddergott C."/>
            <person name="Schindler S."/>
            <person name="Staib P."/>
            <person name="Heidel A."/>
            <person name="Felder M."/>
            <person name="Petzold A."/>
            <person name="Szafranski K."/>
            <person name="Feuermann M."/>
            <person name="Pedruzzi I."/>
            <person name="Priebe S."/>
            <person name="Groth M."/>
            <person name="Winkler R."/>
            <person name="Li W."/>
            <person name="Kniemeyer O."/>
            <person name="Schroeckh V."/>
            <person name="Hertweck C."/>
            <person name="Hube B."/>
            <person name="White T.C."/>
            <person name="Platzer M."/>
            <person name="Guthke R."/>
            <person name="Heitman J."/>
            <person name="Woestemeyer J."/>
            <person name="Zipfel P.F."/>
            <person name="Monod M."/>
            <person name="Brakhage A.A."/>
        </authorList>
    </citation>
    <scope>NUCLEOTIDE SEQUENCE [LARGE SCALE GENOMIC DNA]</scope>
    <source>
        <strain evidence="3">HKI 0517</strain>
    </source>
</reference>
<dbReference type="EMBL" id="ACYE01000344">
    <property type="protein sequence ID" value="EFE39256.1"/>
    <property type="molecule type" value="Genomic_DNA"/>
</dbReference>
<comment type="caution">
    <text evidence="2">The sequence shown here is derived from an EMBL/GenBank/DDBJ whole genome shotgun (WGS) entry which is preliminary data.</text>
</comment>
<evidence type="ECO:0000313" key="3">
    <source>
        <dbReference type="Proteomes" id="UP000008383"/>
    </source>
</evidence>
<proteinExistence type="predicted"/>
<gene>
    <name evidence="2" type="ORF">TRV_06078</name>
</gene>
<feature type="signal peptide" evidence="1">
    <location>
        <begin position="1"/>
        <end position="20"/>
    </location>
</feature>
<keyword evidence="1" id="KW-0732">Signal</keyword>
<name>D4DFX5_TRIVH</name>
<protein>
    <recommendedName>
        <fullName evidence="4">Secreted protein</fullName>
    </recommendedName>
</protein>
<dbReference type="Proteomes" id="UP000008383">
    <property type="component" value="Unassembled WGS sequence"/>
</dbReference>